<dbReference type="SUPFAM" id="SSF53474">
    <property type="entry name" value="alpha/beta-Hydrolases"/>
    <property type="match status" value="1"/>
</dbReference>
<dbReference type="UniPathway" id="UPA00569"/>
<dbReference type="GO" id="GO:0016747">
    <property type="term" value="F:acyltransferase activity, transferring groups other than amino-acyl groups"/>
    <property type="evidence" value="ECO:0007669"/>
    <property type="project" value="UniProtKB-UniRule"/>
</dbReference>
<sequence length="307" mass="34870">METINKCSTNDHVIKLGNGKFIRVRETLPKEETYDRNNTIIIASGFARRMDHFAGLAEYLSSNGFHVIRYDSLYHVGLSSGSINEFTMSAGKESLLFVINWLNSRNITKFGLIASSLSARIAYEVAQDINLSFLVTAVGVVNLRDTLERAFKYDYLQLGIKDLPDELNFKGHKLDAEIFVTDCFNNNWETFESTKEKTKNLEIPMILFTANRDDWVKEDEVIELVNNIKSNKSMIYSLIGSSHDLSENLVVLRNFYQSVTRAAIALDNGSTVIDIEFIEPQFERLTAVTVNERRLKNKIEGESISVV</sequence>
<feature type="active site" description="Charge relay system" evidence="5">
    <location>
        <position position="243"/>
    </location>
</feature>
<dbReference type="Pfam" id="PF02273">
    <property type="entry name" value="Acyl_transf_2"/>
    <property type="match status" value="1"/>
</dbReference>
<keyword evidence="2 5" id="KW-0808">Transferase</keyword>
<dbReference type="InterPro" id="IPR003157">
    <property type="entry name" value="LuxD"/>
</dbReference>
<dbReference type="EMBL" id="NBYY01000016">
    <property type="protein sequence ID" value="PCS22638.1"/>
    <property type="molecule type" value="Genomic_DNA"/>
</dbReference>
<dbReference type="HAMAP" id="MF_00774">
    <property type="entry name" value="LuxD"/>
    <property type="match status" value="1"/>
</dbReference>
<evidence type="ECO:0000313" key="7">
    <source>
        <dbReference type="Proteomes" id="UP000219020"/>
    </source>
</evidence>
<proteinExistence type="inferred from homology"/>
<gene>
    <name evidence="5" type="primary">luxD</name>
    <name evidence="6" type="ORF">BTN49_1864</name>
</gene>
<keyword evidence="4 5" id="KW-0012">Acyltransferase</keyword>
<evidence type="ECO:0000313" key="6">
    <source>
        <dbReference type="EMBL" id="PCS22638.1"/>
    </source>
</evidence>
<dbReference type="GO" id="GO:0008218">
    <property type="term" value="P:bioluminescence"/>
    <property type="evidence" value="ECO:0007669"/>
    <property type="project" value="UniProtKB-UniRule"/>
</dbReference>
<name>A0A2A5T3E7_9GAMM</name>
<dbReference type="Gene3D" id="3.40.50.1820">
    <property type="entry name" value="alpha/beta hydrolase"/>
    <property type="match status" value="1"/>
</dbReference>
<keyword evidence="7" id="KW-1185">Reference proteome</keyword>
<dbReference type="RefSeq" id="WP_097356601.1">
    <property type="nucleotide sequence ID" value="NZ_CAWNJE010000011.1"/>
</dbReference>
<reference evidence="7" key="1">
    <citation type="submission" date="2017-04" db="EMBL/GenBank/DDBJ databases">
        <title>Genome evolution of the luminous symbionts of deep sea anglerfish.</title>
        <authorList>
            <person name="Hendry T.A."/>
        </authorList>
    </citation>
    <scope>NUCLEOTIDE SEQUENCE [LARGE SCALE GENOMIC DNA]</scope>
</reference>
<feature type="active site" description="Charge relay system" evidence="5">
    <location>
        <position position="213"/>
    </location>
</feature>
<evidence type="ECO:0000256" key="4">
    <source>
        <dbReference type="ARBA" id="ARBA00023315"/>
    </source>
</evidence>
<accession>A0A2A5T3E7</accession>
<comment type="similarity">
    <text evidence="5">Belongs to the LuxD family.</text>
</comment>
<evidence type="ECO:0000256" key="1">
    <source>
        <dbReference type="ARBA" id="ARBA00003846"/>
    </source>
</evidence>
<comment type="caution">
    <text evidence="6">The sequence shown here is derived from an EMBL/GenBank/DDBJ whole genome shotgun (WGS) entry which is preliminary data.</text>
</comment>
<dbReference type="GO" id="GO:0006631">
    <property type="term" value="P:fatty acid metabolic process"/>
    <property type="evidence" value="ECO:0007669"/>
    <property type="project" value="InterPro"/>
</dbReference>
<dbReference type="InterPro" id="IPR029058">
    <property type="entry name" value="AB_hydrolase_fold"/>
</dbReference>
<keyword evidence="3 5" id="KW-0455">Luminescence</keyword>
<evidence type="ECO:0000256" key="2">
    <source>
        <dbReference type="ARBA" id="ARBA00022679"/>
    </source>
</evidence>
<evidence type="ECO:0000256" key="3">
    <source>
        <dbReference type="ARBA" id="ARBA00023223"/>
    </source>
</evidence>
<dbReference type="EC" id="2.3.1.-" evidence="5"/>
<comment type="function">
    <text evidence="1 5">Acyl transferase is part of the fatty acid reductase system required for aldehyde biosynthesis; it produces fatty acids for the luminescent reaction.</text>
</comment>
<dbReference type="GeneID" id="66951835"/>
<dbReference type="Proteomes" id="UP000219020">
    <property type="component" value="Unassembled WGS sequence"/>
</dbReference>
<protein>
    <recommendedName>
        <fullName evidence="5">Acyl transferase</fullName>
        <shortName evidence="5">ACT</shortName>
        <ecNumber evidence="5">2.3.1.-</ecNumber>
    </recommendedName>
    <alternativeName>
        <fullName evidence="5">C14ACP-TE</fullName>
    </alternativeName>
    <alternativeName>
        <fullName evidence="5">Myristoyl-ACP-specific thioesterase</fullName>
    </alternativeName>
</protein>
<feature type="active site" description="Charge relay system" evidence="5">
    <location>
        <position position="116"/>
    </location>
</feature>
<organism evidence="6 7">
    <name type="scientific">Candidatus Enterovibrio escicola</name>
    <dbReference type="NCBI Taxonomy" id="1927127"/>
    <lineage>
        <taxon>Bacteria</taxon>
        <taxon>Pseudomonadati</taxon>
        <taxon>Pseudomonadota</taxon>
        <taxon>Gammaproteobacteria</taxon>
        <taxon>Vibrionales</taxon>
        <taxon>Vibrionaceae</taxon>
        <taxon>Enterovibrio</taxon>
    </lineage>
</organism>
<comment type="pathway">
    <text evidence="5">Lipid metabolism; fatty acid reduction for biolumincescence.</text>
</comment>
<evidence type="ECO:0000256" key="5">
    <source>
        <dbReference type="HAMAP-Rule" id="MF_00774"/>
    </source>
</evidence>
<dbReference type="AlphaFoldDB" id="A0A2A5T3E7"/>